<proteinExistence type="predicted"/>
<sequence length="396" mass="46419">MDSLIKDPLVYFSNTPHIFDIILSHLSVQDMLRLCSINSFYYKSTTESLTFLKRVKLKVTNSLLEVNFDIIEKSDRKYRNIELNLNHRFYQKIFIVVSKYCEIRCLELKNCLLTTGEFKIILDTLKHLEELKLDDLIFEAINLNEIDDLAEFKKLKSLQVKAIPVILIHPLLVKCSKLKTLSVMQLSRKAPVDEALNLLSKDTSFVLEQFEISDFGYYNFDQNKFGLLSFLQKSFDTLKILEFDVWIGLTALKLVFQMPHLEKLRLYELSHADKEIDWKNVSLPRNNRIKYLILQDTSCNKNISTTLFKSVPNVLAIETYALCYEDLQEISKNCSELTEINTYFLDINETHSTMFRENLFKNLKKCNVAANEDLKQQILKRNEHELSHFEKLLLVN</sequence>
<evidence type="ECO:0000313" key="1">
    <source>
        <dbReference type="EMBL" id="CAG9802563.1"/>
    </source>
</evidence>
<protein>
    <recommendedName>
        <fullName evidence="3">F-box domain-containing protein</fullName>
    </recommendedName>
</protein>
<organism evidence="1 2">
    <name type="scientific">Chironomus riparius</name>
    <dbReference type="NCBI Taxonomy" id="315576"/>
    <lineage>
        <taxon>Eukaryota</taxon>
        <taxon>Metazoa</taxon>
        <taxon>Ecdysozoa</taxon>
        <taxon>Arthropoda</taxon>
        <taxon>Hexapoda</taxon>
        <taxon>Insecta</taxon>
        <taxon>Pterygota</taxon>
        <taxon>Neoptera</taxon>
        <taxon>Endopterygota</taxon>
        <taxon>Diptera</taxon>
        <taxon>Nematocera</taxon>
        <taxon>Chironomoidea</taxon>
        <taxon>Chironomidae</taxon>
        <taxon>Chironominae</taxon>
        <taxon>Chironomus</taxon>
    </lineage>
</organism>
<dbReference type="InterPro" id="IPR032675">
    <property type="entry name" value="LRR_dom_sf"/>
</dbReference>
<dbReference type="EMBL" id="OU895878">
    <property type="protein sequence ID" value="CAG9802563.1"/>
    <property type="molecule type" value="Genomic_DNA"/>
</dbReference>
<dbReference type="Gene3D" id="3.80.10.10">
    <property type="entry name" value="Ribonuclease Inhibitor"/>
    <property type="match status" value="1"/>
</dbReference>
<accession>A0A9N9RSE4</accession>
<evidence type="ECO:0008006" key="3">
    <source>
        <dbReference type="Google" id="ProtNLM"/>
    </source>
</evidence>
<evidence type="ECO:0000313" key="2">
    <source>
        <dbReference type="Proteomes" id="UP001153620"/>
    </source>
</evidence>
<reference evidence="1" key="2">
    <citation type="submission" date="2022-10" db="EMBL/GenBank/DDBJ databases">
        <authorList>
            <consortium name="ENA_rothamsted_submissions"/>
            <consortium name="culmorum"/>
            <person name="King R."/>
        </authorList>
    </citation>
    <scope>NUCLEOTIDE SEQUENCE</scope>
</reference>
<dbReference type="SUPFAM" id="SSF52058">
    <property type="entry name" value="L domain-like"/>
    <property type="match status" value="1"/>
</dbReference>
<gene>
    <name evidence="1" type="ORF">CHIRRI_LOCUS5469</name>
</gene>
<dbReference type="AlphaFoldDB" id="A0A9N9RSE4"/>
<dbReference type="Proteomes" id="UP001153620">
    <property type="component" value="Chromosome 2"/>
</dbReference>
<dbReference type="OrthoDB" id="61560at2759"/>
<reference evidence="1" key="1">
    <citation type="submission" date="2022-01" db="EMBL/GenBank/DDBJ databases">
        <authorList>
            <person name="King R."/>
        </authorList>
    </citation>
    <scope>NUCLEOTIDE SEQUENCE</scope>
</reference>
<keyword evidence="2" id="KW-1185">Reference proteome</keyword>
<name>A0A9N9RSE4_9DIPT</name>